<dbReference type="InterPro" id="IPR018762">
    <property type="entry name" value="ChpT_C"/>
</dbReference>
<protein>
    <recommendedName>
        <fullName evidence="1">Histidine phosphotransferase ChpT C-terminal domain-containing protein</fullName>
    </recommendedName>
</protein>
<gene>
    <name evidence="2" type="ORF">OCHUTO_0478</name>
</gene>
<proteinExistence type="predicted"/>
<dbReference type="Gene3D" id="1.10.287.130">
    <property type="match status" value="1"/>
</dbReference>
<dbReference type="OrthoDB" id="9803702at2"/>
<feature type="domain" description="Histidine phosphotransferase ChpT C-terminal" evidence="1">
    <location>
        <begin position="84"/>
        <end position="215"/>
    </location>
</feature>
<dbReference type="PATRIC" id="fig|1359168.3.peg.1251"/>
<evidence type="ECO:0000313" key="3">
    <source>
        <dbReference type="Proteomes" id="UP000033616"/>
    </source>
</evidence>
<dbReference type="EMBL" id="LANP01000010">
    <property type="protein sequence ID" value="KJV56358.1"/>
    <property type="molecule type" value="Genomic_DNA"/>
</dbReference>
<name>A0A0F3MKP7_9RICK</name>
<sequence>MNNVKLAQFISVKIFHDFAGGLGAIANGIKYCIDNQHQFDTKLYGLAFDTIKIGSASLIAKLHLYRQIYGSSYGDNKSFCQASFDEIKSVLKAYLQSLANTGIKFIFKDEIFHVKDTNIDINTAKLLMCLVISAQESLPHGGEITVKIYREQDKSQVNILAKGDFIKKNEEQNMILTAATDLEDKDITLFNVHAYYTYYFKKMANASITCKHGDDYIHYTIEQ</sequence>
<keyword evidence="3" id="KW-1185">Reference proteome</keyword>
<dbReference type="Gene3D" id="3.30.565.10">
    <property type="entry name" value="Histidine kinase-like ATPase, C-terminal domain"/>
    <property type="match status" value="1"/>
</dbReference>
<evidence type="ECO:0000313" key="2">
    <source>
        <dbReference type="EMBL" id="KJV56358.1"/>
    </source>
</evidence>
<accession>A0A0F3MKP7</accession>
<dbReference type="InterPro" id="IPR036890">
    <property type="entry name" value="HATPase_C_sf"/>
</dbReference>
<dbReference type="Pfam" id="PF10090">
    <property type="entry name" value="HPTransfase"/>
    <property type="match status" value="1"/>
</dbReference>
<dbReference type="RefSeq" id="WP_045797187.1">
    <property type="nucleotide sequence ID" value="NZ_LANP01000010.1"/>
</dbReference>
<dbReference type="AlphaFoldDB" id="A0A0F3MKP7"/>
<reference evidence="2 3" key="1">
    <citation type="submission" date="2015-02" db="EMBL/GenBank/DDBJ databases">
        <title>Genome Sequencing of Rickettsiales.</title>
        <authorList>
            <person name="Daugherty S.C."/>
            <person name="Su Q."/>
            <person name="Abolude K."/>
            <person name="Beier-Sexton M."/>
            <person name="Carlyon J.A."/>
            <person name="Carter R."/>
            <person name="Day N.P."/>
            <person name="Dumler S.J."/>
            <person name="Dyachenko V."/>
            <person name="Godinez A."/>
            <person name="Kurtti T.J."/>
            <person name="Lichay M."/>
            <person name="Mullins K.E."/>
            <person name="Ott S."/>
            <person name="Pappas-Brown V."/>
            <person name="Paris D.H."/>
            <person name="Patel P."/>
            <person name="Richards A.L."/>
            <person name="Sadzewicz L."/>
            <person name="Sears K."/>
            <person name="Seidman D."/>
            <person name="Sengamalay N."/>
            <person name="Stenos J."/>
            <person name="Tallon L.J."/>
            <person name="Vincent G."/>
            <person name="Fraser C.M."/>
            <person name="Munderloh U."/>
            <person name="Dunning-Hotopp J.C."/>
        </authorList>
    </citation>
    <scope>NUCLEOTIDE SEQUENCE [LARGE SCALE GENOMIC DNA]</scope>
    <source>
        <strain evidence="2 3">Fuller</strain>
    </source>
</reference>
<organism evidence="2 3">
    <name type="scientific">Orientia chuto str. Dubai</name>
    <dbReference type="NCBI Taxonomy" id="1359168"/>
    <lineage>
        <taxon>Bacteria</taxon>
        <taxon>Pseudomonadati</taxon>
        <taxon>Pseudomonadota</taxon>
        <taxon>Alphaproteobacteria</taxon>
        <taxon>Rickettsiales</taxon>
        <taxon>Rickettsiaceae</taxon>
        <taxon>Rickettsieae</taxon>
        <taxon>Orientia</taxon>
    </lineage>
</organism>
<dbReference type="STRING" id="1359168.OCHUTO_0478"/>
<comment type="caution">
    <text evidence="2">The sequence shown here is derived from an EMBL/GenBank/DDBJ whole genome shotgun (WGS) entry which is preliminary data.</text>
</comment>
<evidence type="ECO:0000259" key="1">
    <source>
        <dbReference type="Pfam" id="PF10090"/>
    </source>
</evidence>
<dbReference type="Proteomes" id="UP000033616">
    <property type="component" value="Unassembled WGS sequence"/>
</dbReference>